<reference evidence="1 2" key="2">
    <citation type="submission" date="2023-06" db="EMBL/GenBank/DDBJ databases">
        <authorList>
            <person name="Zeman M."/>
            <person name="Kubasova T."/>
            <person name="Jahodarova E."/>
            <person name="Nykrynova M."/>
            <person name="Rychlik I."/>
        </authorList>
    </citation>
    <scope>NUCLEOTIDE SEQUENCE [LARGE SCALE GENOMIC DNA]</scope>
    <source>
        <strain evidence="1 2">ET341</strain>
    </source>
</reference>
<dbReference type="Proteomes" id="UP001529275">
    <property type="component" value="Unassembled WGS sequence"/>
</dbReference>
<dbReference type="InterPro" id="IPR036412">
    <property type="entry name" value="HAD-like_sf"/>
</dbReference>
<dbReference type="Pfam" id="PF08282">
    <property type="entry name" value="Hydrolase_3"/>
    <property type="match status" value="1"/>
</dbReference>
<dbReference type="PROSITE" id="PS01229">
    <property type="entry name" value="COF_2"/>
    <property type="match status" value="1"/>
</dbReference>
<dbReference type="PANTHER" id="PTHR10000:SF25">
    <property type="entry name" value="PHOSPHATASE YKRA-RELATED"/>
    <property type="match status" value="1"/>
</dbReference>
<organism evidence="1 2">
    <name type="scientific">Massilimicrobiota timonensis</name>
    <dbReference type="NCBI Taxonomy" id="1776392"/>
    <lineage>
        <taxon>Bacteria</taxon>
        <taxon>Bacillati</taxon>
        <taxon>Bacillota</taxon>
        <taxon>Erysipelotrichia</taxon>
        <taxon>Erysipelotrichales</taxon>
        <taxon>Erysipelotrichaceae</taxon>
        <taxon>Massilimicrobiota</taxon>
    </lineage>
</organism>
<dbReference type="InterPro" id="IPR023214">
    <property type="entry name" value="HAD_sf"/>
</dbReference>
<dbReference type="InterPro" id="IPR000150">
    <property type="entry name" value="Cof"/>
</dbReference>
<comment type="caution">
    <text evidence="1">The sequence shown here is derived from an EMBL/GenBank/DDBJ whole genome shotgun (WGS) entry which is preliminary data.</text>
</comment>
<evidence type="ECO:0000313" key="2">
    <source>
        <dbReference type="Proteomes" id="UP001529275"/>
    </source>
</evidence>
<dbReference type="NCBIfam" id="TIGR00099">
    <property type="entry name" value="Cof-subfamily"/>
    <property type="match status" value="1"/>
</dbReference>
<dbReference type="SUPFAM" id="SSF56784">
    <property type="entry name" value="HAD-like"/>
    <property type="match status" value="1"/>
</dbReference>
<dbReference type="RefSeq" id="WP_289527495.1">
    <property type="nucleotide sequence ID" value="NZ_JAUDCK010000011.1"/>
</dbReference>
<sequence length="258" mass="29120">MKTIKIIFFDIDGTLIDMNKKQISQNMLETLKRLKENQIRICLATGRTPMSLPHFDGIEFDAFLTFNGSYCFTKDQDISNFPIPSYDVQQIIQNAKKLHRPLSIATKNRIASNGKDDDLVQYFDFAKMKVEVADDFNEVAKDEVYQIMVGCREKDYSILMDNVENAKITAWWDRAVDIIPAQSGKGIGIQKILDYYQLDASQALAFGDGNNDIEMLQTVGTGVAMGNASSQVKEIADDICGHVCDDGIYHYCLLHHLI</sequence>
<dbReference type="EC" id="3.-.-.-" evidence="1"/>
<dbReference type="GO" id="GO:0016787">
    <property type="term" value="F:hydrolase activity"/>
    <property type="evidence" value="ECO:0007669"/>
    <property type="project" value="UniProtKB-KW"/>
</dbReference>
<dbReference type="EMBL" id="JAUDCK010000011">
    <property type="protein sequence ID" value="MDM8195598.1"/>
    <property type="molecule type" value="Genomic_DNA"/>
</dbReference>
<dbReference type="NCBIfam" id="TIGR01484">
    <property type="entry name" value="HAD-SF-IIB"/>
    <property type="match status" value="1"/>
</dbReference>
<keyword evidence="2" id="KW-1185">Reference proteome</keyword>
<reference evidence="2" key="1">
    <citation type="submission" date="2023-06" db="EMBL/GenBank/DDBJ databases">
        <title>Identification and characterization of horizontal gene transfer across gut microbiota members of farm animals based on homology search.</title>
        <authorList>
            <person name="Zeman M."/>
            <person name="Kubasova T."/>
            <person name="Jahodarova E."/>
            <person name="Nykrynova M."/>
            <person name="Rychlik I."/>
        </authorList>
    </citation>
    <scope>NUCLEOTIDE SEQUENCE [LARGE SCALE GENOMIC DNA]</scope>
    <source>
        <strain evidence="2">ET341</strain>
    </source>
</reference>
<evidence type="ECO:0000313" key="1">
    <source>
        <dbReference type="EMBL" id="MDM8195598.1"/>
    </source>
</evidence>
<keyword evidence="1" id="KW-0378">Hydrolase</keyword>
<dbReference type="Gene3D" id="3.40.50.1000">
    <property type="entry name" value="HAD superfamily/HAD-like"/>
    <property type="match status" value="1"/>
</dbReference>
<protein>
    <submittedName>
        <fullName evidence="1">HAD family hydrolase</fullName>
        <ecNumber evidence="1">3.-.-.-</ecNumber>
    </submittedName>
</protein>
<name>A0ABT7UHI2_9FIRM</name>
<gene>
    <name evidence="1" type="ORF">QUV98_04620</name>
</gene>
<dbReference type="Gene3D" id="3.30.1240.10">
    <property type="match status" value="1"/>
</dbReference>
<dbReference type="SFLD" id="SFLDS00003">
    <property type="entry name" value="Haloacid_Dehalogenase"/>
    <property type="match status" value="1"/>
</dbReference>
<dbReference type="SFLD" id="SFLDG01140">
    <property type="entry name" value="C2.B:_Phosphomannomutase_and_P"/>
    <property type="match status" value="1"/>
</dbReference>
<proteinExistence type="predicted"/>
<dbReference type="InterPro" id="IPR006379">
    <property type="entry name" value="HAD-SF_hydro_IIB"/>
</dbReference>
<accession>A0ABT7UHI2</accession>
<dbReference type="PANTHER" id="PTHR10000">
    <property type="entry name" value="PHOSPHOSERINE PHOSPHATASE"/>
    <property type="match status" value="1"/>
</dbReference>